<evidence type="ECO:0000259" key="8">
    <source>
        <dbReference type="PROSITE" id="PS50056"/>
    </source>
</evidence>
<feature type="transmembrane region" description="Helical" evidence="7">
    <location>
        <begin position="132"/>
        <end position="154"/>
    </location>
</feature>
<evidence type="ECO:0000256" key="6">
    <source>
        <dbReference type="SAM" id="MobiDB-lite"/>
    </source>
</evidence>
<dbReference type="SUPFAM" id="SSF81324">
    <property type="entry name" value="Voltage-gated potassium channels"/>
    <property type="match status" value="1"/>
</dbReference>
<dbReference type="PROSITE" id="PS51182">
    <property type="entry name" value="C2_TENSIN"/>
    <property type="match status" value="1"/>
</dbReference>
<dbReference type="OrthoDB" id="16692at2759"/>
<sequence length="573" mass="66476">MENQTFAASYHRYGSQEQLVTEMNDNDEEDDDFDEEDDEDLEDCEDLREQAYDFVQVAVSPKHIHFVTDASLSSWSDPEEVLERSTRLGKFRESLKRVVEHFCVRVFSLLLVLADIIIVIVDLATAGKDERILEILSILIVTYFLIEVLLRIFALGEAFFHRWLEILDLIVVVVSFILTLTFSLLTLEEHGYAKLIITARLVRILLFIRIVTGKDQIERATRRMVSQNKRRYQKDGFDLDLTYVTDRVIAMSFPSSGKHKLYRNPMSEVVRFLDTKHPDHYKVYNLCSERSYDPSVFHNRVERVLIDDHNVPRLSQLLYFTHNVREWLDRDPNNVIAVHCKGGKGRTGTAICAWLIASGQFEQAKHSLEYFGHRRTDYSVGNKYQGVQTPSQSRFVGYLEQVFTKLNGRLPASVSYRIKNIKIDAISGVGDGNGKDLSFEMIINGSTVTTLDLSNSRQGQLQHLRDLDKVVIILYEAESPTLTGDIKMKFYSSNPNVPKEYDQCAFFFWFHTSFIENSRWVFVLADCFYVVESWIIPTNPKRGKHTKRILLWILLLQNFEDSKLRQLNDEDME</sequence>
<dbReference type="EMBL" id="LSMT01000037">
    <property type="protein sequence ID" value="PFX31301.1"/>
    <property type="molecule type" value="Genomic_DNA"/>
</dbReference>
<dbReference type="Pfam" id="PF22785">
    <property type="entry name" value="Tc-R-P"/>
    <property type="match status" value="1"/>
</dbReference>
<dbReference type="AlphaFoldDB" id="A0A2B4SN32"/>
<feature type="domain" description="Phosphatase tensin-type" evidence="9">
    <location>
        <begin position="230"/>
        <end position="406"/>
    </location>
</feature>
<dbReference type="Gene3D" id="1.20.120.350">
    <property type="entry name" value="Voltage-gated potassium channels. Chain C"/>
    <property type="match status" value="1"/>
</dbReference>
<evidence type="ECO:0000313" key="11">
    <source>
        <dbReference type="EMBL" id="PFX31301.1"/>
    </source>
</evidence>
<dbReference type="SUPFAM" id="SSF49562">
    <property type="entry name" value="C2 domain (Calcium/lipid-binding domain, CaLB)"/>
    <property type="match status" value="1"/>
</dbReference>
<evidence type="ECO:0000256" key="4">
    <source>
        <dbReference type="ARBA" id="ARBA00022989"/>
    </source>
</evidence>
<feature type="transmembrane region" description="Helical" evidence="7">
    <location>
        <begin position="166"/>
        <end position="185"/>
    </location>
</feature>
<dbReference type="InterPro" id="IPR005821">
    <property type="entry name" value="Ion_trans_dom"/>
</dbReference>
<evidence type="ECO:0000256" key="7">
    <source>
        <dbReference type="SAM" id="Phobius"/>
    </source>
</evidence>
<reference evidence="12" key="1">
    <citation type="journal article" date="2017" name="bioRxiv">
        <title>Comparative analysis of the genomes of Stylophora pistillata and Acropora digitifera provides evidence for extensive differences between species of corals.</title>
        <authorList>
            <person name="Voolstra C.R."/>
            <person name="Li Y."/>
            <person name="Liew Y.J."/>
            <person name="Baumgarten S."/>
            <person name="Zoccola D."/>
            <person name="Flot J.-F."/>
            <person name="Tambutte S."/>
            <person name="Allemand D."/>
            <person name="Aranda M."/>
        </authorList>
    </citation>
    <scope>NUCLEOTIDE SEQUENCE [LARGE SCALE GENOMIC DNA]</scope>
</reference>
<evidence type="ECO:0000256" key="2">
    <source>
        <dbReference type="ARBA" id="ARBA00022692"/>
    </source>
</evidence>
<dbReference type="STRING" id="50429.A0A2B4SN32"/>
<keyword evidence="2 7" id="KW-0812">Transmembrane</keyword>
<dbReference type="InterPro" id="IPR016130">
    <property type="entry name" value="Tyr_Pase_AS"/>
</dbReference>
<comment type="subcellular location">
    <subcellularLocation>
        <location evidence="1">Membrane</location>
        <topology evidence="1">Multi-pass membrane protein</topology>
    </subcellularLocation>
</comment>
<evidence type="ECO:0000256" key="3">
    <source>
        <dbReference type="ARBA" id="ARBA00022801"/>
    </source>
</evidence>
<dbReference type="PROSITE" id="PS50056">
    <property type="entry name" value="TYR_PHOSPHATASE_2"/>
    <property type="match status" value="1"/>
</dbReference>
<keyword evidence="12" id="KW-1185">Reference proteome</keyword>
<dbReference type="Pfam" id="PF00520">
    <property type="entry name" value="Ion_trans"/>
    <property type="match status" value="1"/>
</dbReference>
<feature type="domain" description="Tyrosine specific protein phosphatases" evidence="8">
    <location>
        <begin position="318"/>
        <end position="375"/>
    </location>
</feature>
<dbReference type="GO" id="GO:0016314">
    <property type="term" value="F:phosphatidylinositol-3,4,5-trisphosphate 3-phosphatase activity"/>
    <property type="evidence" value="ECO:0007669"/>
    <property type="project" value="TreeGrafter"/>
</dbReference>
<dbReference type="InterPro" id="IPR027359">
    <property type="entry name" value="Volt_channel_dom_sf"/>
</dbReference>
<dbReference type="InterPro" id="IPR051281">
    <property type="entry name" value="Dual-spec_lipid-protein_phosph"/>
</dbReference>
<dbReference type="GO" id="GO:0005216">
    <property type="term" value="F:monoatomic ion channel activity"/>
    <property type="evidence" value="ECO:0007669"/>
    <property type="project" value="InterPro"/>
</dbReference>
<dbReference type="GO" id="GO:0005829">
    <property type="term" value="C:cytosol"/>
    <property type="evidence" value="ECO:0007669"/>
    <property type="project" value="TreeGrafter"/>
</dbReference>
<dbReference type="PROSITE" id="PS00383">
    <property type="entry name" value="TYR_PHOSPHATASE_1"/>
    <property type="match status" value="1"/>
</dbReference>
<feature type="compositionally biased region" description="Acidic residues" evidence="6">
    <location>
        <begin position="24"/>
        <end position="40"/>
    </location>
</feature>
<dbReference type="InterPro" id="IPR000387">
    <property type="entry name" value="Tyr_Pase_dom"/>
</dbReference>
<dbReference type="InterPro" id="IPR029021">
    <property type="entry name" value="Prot-tyrosine_phosphatase-like"/>
</dbReference>
<keyword evidence="3" id="KW-0378">Hydrolase</keyword>
<dbReference type="InterPro" id="IPR035892">
    <property type="entry name" value="C2_domain_sf"/>
</dbReference>
<dbReference type="Proteomes" id="UP000225706">
    <property type="component" value="Unassembled WGS sequence"/>
</dbReference>
<organism evidence="11 12">
    <name type="scientific">Stylophora pistillata</name>
    <name type="common">Smooth cauliflower coral</name>
    <dbReference type="NCBI Taxonomy" id="50429"/>
    <lineage>
        <taxon>Eukaryota</taxon>
        <taxon>Metazoa</taxon>
        <taxon>Cnidaria</taxon>
        <taxon>Anthozoa</taxon>
        <taxon>Hexacorallia</taxon>
        <taxon>Scleractinia</taxon>
        <taxon>Astrocoeniina</taxon>
        <taxon>Pocilloporidae</taxon>
        <taxon>Stylophora</taxon>
    </lineage>
</organism>
<name>A0A2B4SN32_STYPI</name>
<evidence type="ECO:0000313" key="12">
    <source>
        <dbReference type="Proteomes" id="UP000225706"/>
    </source>
</evidence>
<keyword evidence="5 7" id="KW-0472">Membrane</keyword>
<feature type="domain" description="C2 tensin-type" evidence="10">
    <location>
        <begin position="413"/>
        <end position="573"/>
    </location>
</feature>
<evidence type="ECO:0000259" key="10">
    <source>
        <dbReference type="PROSITE" id="PS51182"/>
    </source>
</evidence>
<dbReference type="InterPro" id="IPR029023">
    <property type="entry name" value="Tensin_phosphatase"/>
</dbReference>
<dbReference type="Gene3D" id="2.60.40.1110">
    <property type="match status" value="1"/>
</dbReference>
<dbReference type="PANTHER" id="PTHR12305">
    <property type="entry name" value="PHOSPHATASE WITH HOMOLOGY TO TENSIN"/>
    <property type="match status" value="1"/>
</dbReference>
<dbReference type="Gene3D" id="3.90.190.10">
    <property type="entry name" value="Protein tyrosine phosphatase superfamily"/>
    <property type="match status" value="1"/>
</dbReference>
<proteinExistence type="predicted"/>
<dbReference type="InterPro" id="IPR014020">
    <property type="entry name" value="Tensin_C2-dom"/>
</dbReference>
<dbReference type="SUPFAM" id="SSF52799">
    <property type="entry name" value="(Phosphotyrosine protein) phosphatases II"/>
    <property type="match status" value="1"/>
</dbReference>
<gene>
    <name evidence="11" type="primary">TPTE2</name>
    <name evidence="11" type="ORF">AWC38_SpisGene3873</name>
</gene>
<dbReference type="CDD" id="cd14510">
    <property type="entry name" value="PTP_VSP_TPTE"/>
    <property type="match status" value="1"/>
</dbReference>
<dbReference type="Pfam" id="PF10409">
    <property type="entry name" value="PTEN_C2"/>
    <property type="match status" value="1"/>
</dbReference>
<protein>
    <submittedName>
        <fullName evidence="11">Phosphatidylinositol 3,4,5-trisphosphate 3-phosphatase TPTE2</fullName>
    </submittedName>
</protein>
<dbReference type="SMART" id="SM01326">
    <property type="entry name" value="PTEN_C2"/>
    <property type="match status" value="1"/>
</dbReference>
<accession>A0A2B4SN32</accession>
<keyword evidence="4 7" id="KW-1133">Transmembrane helix</keyword>
<dbReference type="InterPro" id="IPR045102">
    <property type="entry name" value="PTP_VSP_TPTE"/>
</dbReference>
<dbReference type="PANTHER" id="PTHR12305:SF60">
    <property type="entry name" value="PHOSPHATIDYLINOSITOL 3,4,5-TRISPHOSPHATE 3-PHOSPHATASE TPTE2-RELATED"/>
    <property type="match status" value="1"/>
</dbReference>
<feature type="region of interest" description="Disordered" evidence="6">
    <location>
        <begin position="1"/>
        <end position="40"/>
    </location>
</feature>
<evidence type="ECO:0000256" key="1">
    <source>
        <dbReference type="ARBA" id="ARBA00004141"/>
    </source>
</evidence>
<dbReference type="GO" id="GO:0016020">
    <property type="term" value="C:membrane"/>
    <property type="evidence" value="ECO:0007669"/>
    <property type="project" value="UniProtKB-SubCell"/>
</dbReference>
<dbReference type="PROSITE" id="PS51181">
    <property type="entry name" value="PPASE_TENSIN"/>
    <property type="match status" value="1"/>
</dbReference>
<comment type="caution">
    <text evidence="11">The sequence shown here is derived from an EMBL/GenBank/DDBJ whole genome shotgun (WGS) entry which is preliminary data.</text>
</comment>
<evidence type="ECO:0000256" key="5">
    <source>
        <dbReference type="ARBA" id="ARBA00023136"/>
    </source>
</evidence>
<feature type="transmembrane region" description="Helical" evidence="7">
    <location>
        <begin position="102"/>
        <end position="126"/>
    </location>
</feature>
<evidence type="ECO:0000259" key="9">
    <source>
        <dbReference type="PROSITE" id="PS51181"/>
    </source>
</evidence>